<gene>
    <name evidence="2" type="ORF">LCGC14_2297980</name>
</gene>
<reference evidence="2" key="1">
    <citation type="journal article" date="2015" name="Nature">
        <title>Complex archaea that bridge the gap between prokaryotes and eukaryotes.</title>
        <authorList>
            <person name="Spang A."/>
            <person name="Saw J.H."/>
            <person name="Jorgensen S.L."/>
            <person name="Zaremba-Niedzwiedzka K."/>
            <person name="Martijn J."/>
            <person name="Lind A.E."/>
            <person name="van Eijk R."/>
            <person name="Schleper C."/>
            <person name="Guy L."/>
            <person name="Ettema T.J."/>
        </authorList>
    </citation>
    <scope>NUCLEOTIDE SEQUENCE</scope>
</reference>
<evidence type="ECO:0000313" key="2">
    <source>
        <dbReference type="EMBL" id="KKL51188.1"/>
    </source>
</evidence>
<dbReference type="AlphaFoldDB" id="A0A0F9CP82"/>
<sequence length="76" mass="8363">MGTKLQDCSETTPKESGDNLALEEEAAQNDVLRLQSPALCNTCGTPMRKLLLRDIMMVDPDGEERPIKVYCNSCSS</sequence>
<feature type="region of interest" description="Disordered" evidence="1">
    <location>
        <begin position="1"/>
        <end position="20"/>
    </location>
</feature>
<organism evidence="2">
    <name type="scientific">marine sediment metagenome</name>
    <dbReference type="NCBI Taxonomy" id="412755"/>
    <lineage>
        <taxon>unclassified sequences</taxon>
        <taxon>metagenomes</taxon>
        <taxon>ecological metagenomes</taxon>
    </lineage>
</organism>
<evidence type="ECO:0000256" key="1">
    <source>
        <dbReference type="SAM" id="MobiDB-lite"/>
    </source>
</evidence>
<name>A0A0F9CP82_9ZZZZ</name>
<proteinExistence type="predicted"/>
<comment type="caution">
    <text evidence="2">The sequence shown here is derived from an EMBL/GenBank/DDBJ whole genome shotgun (WGS) entry which is preliminary data.</text>
</comment>
<protein>
    <submittedName>
        <fullName evidence="2">Uncharacterized protein</fullName>
    </submittedName>
</protein>
<feature type="compositionally biased region" description="Polar residues" evidence="1">
    <location>
        <begin position="1"/>
        <end position="11"/>
    </location>
</feature>
<accession>A0A0F9CP82</accession>
<dbReference type="EMBL" id="LAZR01032335">
    <property type="protein sequence ID" value="KKL51188.1"/>
    <property type="molecule type" value="Genomic_DNA"/>
</dbReference>